<dbReference type="OrthoDB" id="3233438at2759"/>
<dbReference type="HOGENOM" id="CLU_1035088_0_0_1"/>
<reference evidence="3" key="2">
    <citation type="submission" date="2015-01" db="EMBL/GenBank/DDBJ databases">
        <title>Evolutionary Origins and Diversification of the Mycorrhizal Mutualists.</title>
        <authorList>
            <consortium name="DOE Joint Genome Institute"/>
            <consortium name="Mycorrhizal Genomics Consortium"/>
            <person name="Kohler A."/>
            <person name="Kuo A."/>
            <person name="Nagy L.G."/>
            <person name="Floudas D."/>
            <person name="Copeland A."/>
            <person name="Barry K.W."/>
            <person name="Cichocki N."/>
            <person name="Veneault-Fourrey C."/>
            <person name="LaButti K."/>
            <person name="Lindquist E.A."/>
            <person name="Lipzen A."/>
            <person name="Lundell T."/>
            <person name="Morin E."/>
            <person name="Murat C."/>
            <person name="Riley R."/>
            <person name="Ohm R."/>
            <person name="Sun H."/>
            <person name="Tunlid A."/>
            <person name="Henrissat B."/>
            <person name="Grigoriev I.V."/>
            <person name="Hibbett D.S."/>
            <person name="Martin F."/>
        </authorList>
    </citation>
    <scope>NUCLEOTIDE SEQUENCE [LARGE SCALE GENOMIC DNA]</scope>
    <source>
        <strain evidence="3">MUT 4182</strain>
    </source>
</reference>
<proteinExistence type="predicted"/>
<name>A0A0C3LC37_9AGAM</name>
<organism evidence="2 3">
    <name type="scientific">Tulasnella calospora MUT 4182</name>
    <dbReference type="NCBI Taxonomy" id="1051891"/>
    <lineage>
        <taxon>Eukaryota</taxon>
        <taxon>Fungi</taxon>
        <taxon>Dikarya</taxon>
        <taxon>Basidiomycota</taxon>
        <taxon>Agaricomycotina</taxon>
        <taxon>Agaricomycetes</taxon>
        <taxon>Cantharellales</taxon>
        <taxon>Tulasnellaceae</taxon>
        <taxon>Tulasnella</taxon>
    </lineage>
</organism>
<dbReference type="Proteomes" id="UP000054248">
    <property type="component" value="Unassembled WGS sequence"/>
</dbReference>
<feature type="region of interest" description="Disordered" evidence="1">
    <location>
        <begin position="104"/>
        <end position="139"/>
    </location>
</feature>
<sequence length="269" mass="29168">MPSRFLVALPKEDIVEESFGPESPGLPTLSFEERTDTSDGNPPPTSPNQLQSDTFAELLDVDADKENVPPVETSLLLSAPLTCDEELSKTIATPFLAVEFEQLGISSSDEEEPKSDSEEVAGMGDESSSGEEEDEPLVERHPQVLSLIIGHKDRLALKKSISMSTLSSQCTSEFGWSRCNSPTVIRPRNSAGSTRSRIVGRRSEDCTKWGHAFTFDDWEETKSATPLGAVLPLPPQETLDVEVLAVTESPSPLAQTELPAEDLNAVRSA</sequence>
<keyword evidence="3" id="KW-1185">Reference proteome</keyword>
<feature type="region of interest" description="Disordered" evidence="1">
    <location>
        <begin position="250"/>
        <end position="269"/>
    </location>
</feature>
<accession>A0A0C3LC37</accession>
<evidence type="ECO:0000313" key="2">
    <source>
        <dbReference type="EMBL" id="KIO19052.1"/>
    </source>
</evidence>
<protein>
    <submittedName>
        <fullName evidence="2">Uncharacterized protein</fullName>
    </submittedName>
</protein>
<dbReference type="AlphaFoldDB" id="A0A0C3LC37"/>
<feature type="region of interest" description="Disordered" evidence="1">
    <location>
        <begin position="16"/>
        <end position="53"/>
    </location>
</feature>
<evidence type="ECO:0000256" key="1">
    <source>
        <dbReference type="SAM" id="MobiDB-lite"/>
    </source>
</evidence>
<evidence type="ECO:0000313" key="3">
    <source>
        <dbReference type="Proteomes" id="UP000054248"/>
    </source>
</evidence>
<gene>
    <name evidence="2" type="ORF">M407DRAFT_31300</name>
</gene>
<dbReference type="EMBL" id="KN823244">
    <property type="protein sequence ID" value="KIO19052.1"/>
    <property type="molecule type" value="Genomic_DNA"/>
</dbReference>
<reference evidence="2 3" key="1">
    <citation type="submission" date="2014-04" db="EMBL/GenBank/DDBJ databases">
        <authorList>
            <consortium name="DOE Joint Genome Institute"/>
            <person name="Kuo A."/>
            <person name="Girlanda M."/>
            <person name="Perotto S."/>
            <person name="Kohler A."/>
            <person name="Nagy L.G."/>
            <person name="Floudas D."/>
            <person name="Copeland A."/>
            <person name="Barry K.W."/>
            <person name="Cichocki N."/>
            <person name="Veneault-Fourrey C."/>
            <person name="LaButti K."/>
            <person name="Lindquist E.A."/>
            <person name="Lipzen A."/>
            <person name="Lundell T."/>
            <person name="Morin E."/>
            <person name="Murat C."/>
            <person name="Sun H."/>
            <person name="Tunlid A."/>
            <person name="Henrissat B."/>
            <person name="Grigoriev I.V."/>
            <person name="Hibbett D.S."/>
            <person name="Martin F."/>
            <person name="Nordberg H.P."/>
            <person name="Cantor M.N."/>
            <person name="Hua S.X."/>
        </authorList>
    </citation>
    <scope>NUCLEOTIDE SEQUENCE [LARGE SCALE GENOMIC DNA]</scope>
    <source>
        <strain evidence="2 3">MUT 4182</strain>
    </source>
</reference>